<name>A0A163DQR7_9BACL</name>
<dbReference type="RefSeq" id="WP_063479846.1">
    <property type="nucleotide sequence ID" value="NZ_LWMH01000002.1"/>
</dbReference>
<proteinExistence type="predicted"/>
<keyword evidence="2" id="KW-1185">Reference proteome</keyword>
<comment type="caution">
    <text evidence="1">The sequence shown here is derived from an EMBL/GenBank/DDBJ whole genome shotgun (WGS) entry which is preliminary data.</text>
</comment>
<organism evidence="1 2">
    <name type="scientific">Paenibacillus glucanolyticus</name>
    <dbReference type="NCBI Taxonomy" id="59843"/>
    <lineage>
        <taxon>Bacteria</taxon>
        <taxon>Bacillati</taxon>
        <taxon>Bacillota</taxon>
        <taxon>Bacilli</taxon>
        <taxon>Bacillales</taxon>
        <taxon>Paenibacillaceae</taxon>
        <taxon>Paenibacillus</taxon>
    </lineage>
</organism>
<dbReference type="AlphaFoldDB" id="A0A163DQR7"/>
<accession>A0A163DQR7</accession>
<gene>
    <name evidence="1" type="ORF">AWU65_25030</name>
</gene>
<protein>
    <submittedName>
        <fullName evidence="1">Uncharacterized protein</fullName>
    </submittedName>
</protein>
<dbReference type="Proteomes" id="UP000076796">
    <property type="component" value="Unassembled WGS sequence"/>
</dbReference>
<evidence type="ECO:0000313" key="2">
    <source>
        <dbReference type="Proteomes" id="UP000076796"/>
    </source>
</evidence>
<evidence type="ECO:0000313" key="1">
    <source>
        <dbReference type="EMBL" id="KZS43380.1"/>
    </source>
</evidence>
<reference evidence="1" key="1">
    <citation type="journal article" date="2016" name="Genome Announc.">
        <title>Draft genomes of two strains of Paenibacillus glucanolyticus with capability to degrade lignocellulose.</title>
        <authorList>
            <person name="Mathews S.L."/>
            <person name="Pawlak J."/>
            <person name="Grunden A.M."/>
        </authorList>
    </citation>
    <scope>NUCLEOTIDE SEQUENCE [LARGE SCALE GENOMIC DNA]</scope>
    <source>
        <strain evidence="1">SLM1</strain>
    </source>
</reference>
<sequence length="103" mass="12060">MRGHTDKNSTATYIQAVNKDGSIERVSLNLFNRGHFGWLYHHLIRLSMPNAPQLEVEQSTALIEQFRKELSPYQLEQLGQFLYASNKVNIHWLCNYRILLKQS</sequence>
<dbReference type="EMBL" id="LWMH01000002">
    <property type="protein sequence ID" value="KZS43380.1"/>
    <property type="molecule type" value="Genomic_DNA"/>
</dbReference>